<keyword evidence="1" id="KW-1133">Transmembrane helix</keyword>
<dbReference type="AlphaFoldDB" id="A0A5P8VZN9"/>
<organism evidence="2 3">
    <name type="scientific">Nostoc sphaeroides CCNUC1</name>
    <dbReference type="NCBI Taxonomy" id="2653204"/>
    <lineage>
        <taxon>Bacteria</taxon>
        <taxon>Bacillati</taxon>
        <taxon>Cyanobacteriota</taxon>
        <taxon>Cyanophyceae</taxon>
        <taxon>Nostocales</taxon>
        <taxon>Nostocaceae</taxon>
        <taxon>Nostoc</taxon>
    </lineage>
</organism>
<feature type="transmembrane region" description="Helical" evidence="1">
    <location>
        <begin position="80"/>
        <end position="99"/>
    </location>
</feature>
<proteinExistence type="predicted"/>
<accession>A0A5P8VZN9</accession>
<keyword evidence="3" id="KW-1185">Reference proteome</keyword>
<keyword evidence="1" id="KW-0812">Transmembrane</keyword>
<gene>
    <name evidence="2" type="ORF">GXM_03371</name>
</gene>
<dbReference type="EMBL" id="CP045226">
    <property type="protein sequence ID" value="QFS45892.1"/>
    <property type="molecule type" value="Genomic_DNA"/>
</dbReference>
<dbReference type="Proteomes" id="UP000326678">
    <property type="component" value="Chromosome Gxm1"/>
</dbReference>
<name>A0A5P8VZN9_9NOSO</name>
<keyword evidence="1" id="KW-0472">Membrane</keyword>
<sequence>MAIGFNRVFRDERLPIFGFSIRTVFTITAPGRKGGILPFTLGIGFTAVGMTNPDFTLRVAPGIGGGVIGFFGRVSAASRPLAACCWLLALTFFFTTFCGRWRRFKG</sequence>
<protein>
    <submittedName>
        <fullName evidence="2">Uncharacterized protein</fullName>
    </submittedName>
</protein>
<evidence type="ECO:0000313" key="3">
    <source>
        <dbReference type="Proteomes" id="UP000326678"/>
    </source>
</evidence>
<evidence type="ECO:0000313" key="2">
    <source>
        <dbReference type="EMBL" id="QFS45892.1"/>
    </source>
</evidence>
<dbReference type="KEGG" id="nsh:GXM_03371"/>
<reference evidence="2 3" key="1">
    <citation type="submission" date="2019-10" db="EMBL/GenBank/DDBJ databases">
        <title>Genomic and transcriptomic insights into the perfect genentic adaptation of a filamentous nitrogen-fixing cyanobacterium to rice fields.</title>
        <authorList>
            <person name="Chen Z."/>
        </authorList>
    </citation>
    <scope>NUCLEOTIDE SEQUENCE [LARGE SCALE GENOMIC DNA]</scope>
    <source>
        <strain evidence="2">CCNUC1</strain>
    </source>
</reference>
<evidence type="ECO:0000256" key="1">
    <source>
        <dbReference type="SAM" id="Phobius"/>
    </source>
</evidence>